<feature type="domain" description="HTH araC/xylS-type" evidence="4">
    <location>
        <begin position="236"/>
        <end position="334"/>
    </location>
</feature>
<dbReference type="Pfam" id="PF12625">
    <property type="entry name" value="Arabinose_bd"/>
    <property type="match status" value="1"/>
</dbReference>
<dbReference type="Gene3D" id="1.10.10.60">
    <property type="entry name" value="Homeodomain-like"/>
    <property type="match status" value="1"/>
</dbReference>
<dbReference type="EMBL" id="WIRE01000001">
    <property type="protein sequence ID" value="MQX52460.1"/>
    <property type="molecule type" value="Genomic_DNA"/>
</dbReference>
<dbReference type="RefSeq" id="WP_208993718.1">
    <property type="nucleotide sequence ID" value="NZ_WIRE01000001.1"/>
</dbReference>
<evidence type="ECO:0000256" key="1">
    <source>
        <dbReference type="ARBA" id="ARBA00023015"/>
    </source>
</evidence>
<dbReference type="SUPFAM" id="SSF46689">
    <property type="entry name" value="Homeodomain-like"/>
    <property type="match status" value="1"/>
</dbReference>
<name>A0A6N7LWG5_9GAMM</name>
<dbReference type="PANTHER" id="PTHR47894:SF4">
    <property type="entry name" value="HTH-TYPE TRANSCRIPTIONAL REGULATOR GADX"/>
    <property type="match status" value="1"/>
</dbReference>
<dbReference type="GO" id="GO:0003700">
    <property type="term" value="F:DNA-binding transcription factor activity"/>
    <property type="evidence" value="ECO:0007669"/>
    <property type="project" value="InterPro"/>
</dbReference>
<dbReference type="PROSITE" id="PS01124">
    <property type="entry name" value="HTH_ARAC_FAMILY_2"/>
    <property type="match status" value="1"/>
</dbReference>
<protein>
    <submittedName>
        <fullName evidence="5">Helix-turn-helix domain-containing protein</fullName>
    </submittedName>
</protein>
<evidence type="ECO:0000256" key="3">
    <source>
        <dbReference type="ARBA" id="ARBA00023163"/>
    </source>
</evidence>
<evidence type="ECO:0000259" key="4">
    <source>
        <dbReference type="PROSITE" id="PS01124"/>
    </source>
</evidence>
<dbReference type="InterPro" id="IPR009057">
    <property type="entry name" value="Homeodomain-like_sf"/>
</dbReference>
<dbReference type="GO" id="GO:0005829">
    <property type="term" value="C:cytosol"/>
    <property type="evidence" value="ECO:0007669"/>
    <property type="project" value="TreeGrafter"/>
</dbReference>
<dbReference type="PANTHER" id="PTHR47894">
    <property type="entry name" value="HTH-TYPE TRANSCRIPTIONAL REGULATOR GADX"/>
    <property type="match status" value="1"/>
</dbReference>
<evidence type="ECO:0000313" key="6">
    <source>
        <dbReference type="Proteomes" id="UP000469421"/>
    </source>
</evidence>
<dbReference type="Proteomes" id="UP000469421">
    <property type="component" value="Unassembled WGS sequence"/>
</dbReference>
<keyword evidence="1" id="KW-0805">Transcription regulation</keyword>
<gene>
    <name evidence="5" type="ORF">GFN93_04315</name>
</gene>
<keyword evidence="3" id="KW-0804">Transcription</keyword>
<accession>A0A6N7LWG5</accession>
<dbReference type="InterPro" id="IPR032687">
    <property type="entry name" value="AraC-type_N"/>
</dbReference>
<evidence type="ECO:0000313" key="5">
    <source>
        <dbReference type="EMBL" id="MQX52460.1"/>
    </source>
</evidence>
<reference evidence="5 6" key="1">
    <citation type="submission" date="2019-10" db="EMBL/GenBank/DDBJ databases">
        <title>Alcanivorax sp.PA15-N-34 draft genome sequence.</title>
        <authorList>
            <person name="Liao X."/>
            <person name="Shao Z."/>
        </authorList>
    </citation>
    <scope>NUCLEOTIDE SEQUENCE [LARGE SCALE GENOMIC DNA]</scope>
    <source>
        <strain evidence="5 6">PA15-N-34</strain>
    </source>
</reference>
<organism evidence="5 6">
    <name type="scientific">Alcanivorax sediminis</name>
    <dbReference type="NCBI Taxonomy" id="2663008"/>
    <lineage>
        <taxon>Bacteria</taxon>
        <taxon>Pseudomonadati</taxon>
        <taxon>Pseudomonadota</taxon>
        <taxon>Gammaproteobacteria</taxon>
        <taxon>Oceanospirillales</taxon>
        <taxon>Alcanivoracaceae</taxon>
        <taxon>Alcanivorax</taxon>
    </lineage>
</organism>
<dbReference type="InterPro" id="IPR018060">
    <property type="entry name" value="HTH_AraC"/>
</dbReference>
<comment type="caution">
    <text evidence="5">The sequence shown here is derived from an EMBL/GenBank/DDBJ whole genome shotgun (WGS) entry which is preliminary data.</text>
</comment>
<dbReference type="AlphaFoldDB" id="A0A6N7LWG5"/>
<dbReference type="Pfam" id="PF12833">
    <property type="entry name" value="HTH_18"/>
    <property type="match status" value="1"/>
</dbReference>
<dbReference type="GO" id="GO:0000976">
    <property type="term" value="F:transcription cis-regulatory region binding"/>
    <property type="evidence" value="ECO:0007669"/>
    <property type="project" value="TreeGrafter"/>
</dbReference>
<keyword evidence="6" id="KW-1185">Reference proteome</keyword>
<keyword evidence="2" id="KW-0238">DNA-binding</keyword>
<dbReference type="SMART" id="SM00342">
    <property type="entry name" value="HTH_ARAC"/>
    <property type="match status" value="1"/>
</dbReference>
<evidence type="ECO:0000256" key="2">
    <source>
        <dbReference type="ARBA" id="ARBA00023125"/>
    </source>
</evidence>
<sequence>MTSLIRATNLWGYEEQVKRTGGDPFPLLARHRIPPQEDREDQSFLVLKDFIALLEDTAKSLGDPGFGMSLADYQGMDILGPISVIARSSMTVGDAIQSIGRYLHLHSPVLSVDTQMVMLDGHPAIQFFYHIEEEDLGYWVQPHELGMANAMQVIKLLCGDDFQPLSVHFRHPRNADESAYRSMFRCEAFFEQSWTGFYLPMSTYAMPLSSADHQTWQLAERYLDSQQAPNASSLSEDITRLINTLLPTGRCSSDTIASHLSMHKRTLQRRLAREGATYEQLLGAERMRLARQYLMEPNLKLSQIAGLLGYSEQSAFNRACRDWFDLTPRAYRKQLLQH</sequence>
<proteinExistence type="predicted"/>